<dbReference type="Gene3D" id="2.60.120.290">
    <property type="entry name" value="Spermadhesin, CUB domain"/>
    <property type="match status" value="1"/>
</dbReference>
<name>A0ABM1TBY0_LIMPO</name>
<feature type="transmembrane region" description="Helical" evidence="4">
    <location>
        <begin position="268"/>
        <end position="288"/>
    </location>
</feature>
<dbReference type="Pfam" id="PF00431">
    <property type="entry name" value="CUB"/>
    <property type="match status" value="1"/>
</dbReference>
<evidence type="ECO:0000256" key="3">
    <source>
        <dbReference type="PROSITE-ProRule" id="PRU00196"/>
    </source>
</evidence>
<reference evidence="8" key="1">
    <citation type="submission" date="2025-08" db="UniProtKB">
        <authorList>
            <consortium name="RefSeq"/>
        </authorList>
    </citation>
    <scope>IDENTIFICATION</scope>
    <source>
        <tissue evidence="8">Muscle</tissue>
    </source>
</reference>
<dbReference type="PROSITE" id="PS01180">
    <property type="entry name" value="CUB"/>
    <property type="match status" value="1"/>
</dbReference>
<dbReference type="InterPro" id="IPR000859">
    <property type="entry name" value="CUB_dom"/>
</dbReference>
<dbReference type="Pfam" id="PF00530">
    <property type="entry name" value="SRCR"/>
    <property type="match status" value="1"/>
</dbReference>
<organism evidence="7 8">
    <name type="scientific">Limulus polyphemus</name>
    <name type="common">Atlantic horseshoe crab</name>
    <dbReference type="NCBI Taxonomy" id="6850"/>
    <lineage>
        <taxon>Eukaryota</taxon>
        <taxon>Metazoa</taxon>
        <taxon>Ecdysozoa</taxon>
        <taxon>Arthropoda</taxon>
        <taxon>Chelicerata</taxon>
        <taxon>Merostomata</taxon>
        <taxon>Xiphosura</taxon>
        <taxon>Limulidae</taxon>
        <taxon>Limulus</taxon>
    </lineage>
</organism>
<dbReference type="PANTHER" id="PTHR24251">
    <property type="entry name" value="OVOCHYMASE-RELATED"/>
    <property type="match status" value="1"/>
</dbReference>
<keyword evidence="4" id="KW-0472">Membrane</keyword>
<dbReference type="SUPFAM" id="SSF49854">
    <property type="entry name" value="Spermadhesin, CUB domain"/>
    <property type="match status" value="1"/>
</dbReference>
<sequence>MSFATAGHVMLHTKLDVRLMTTSQSEKEGIIEVKLENFTSYYVPICYDDSSDAALRYSYTVTHVTCRHLGFMTYLNQYSLPVPSGASYIGLKNSIYCEGHEQRLEQCYWNEVRLSPCQKVISVLCGSCDQQLQATEGLLTSPGFPHAYFYTLRCEWTISVLPDQDVALNFLDFVFPPSFTNHSCEGGGAHLDIAALDANSETYISQYTRYCSSKTPNKLRISTDSVLIDFFSGIYKQNTNQNSQESLGFRMFYQGVRKEGFNHYTLKVILTTLGIMVFLVILAFCYFCNKRKSKKIKQQKQNLSSTNRDMCHYPGVQVEQHQVITVNFQGPRNSTSSCDTCNIQHHYEEIPIQKQTEYTYLLHANMSPVEKLDSEEINNNVVVHTSDYETPILLKKKISPISNHSKIFIQQRHKPLPLDTDQQNSPTYMTVQVSPPASTMKCYEQISSTPVNNCRIPSTDTGQKTESRCMKKLETSACFICTVQNDAYRSPLSPVFKGEKYSPSNVFSSPDEPITIMKSNRIKQGCMKHQIIRKKRSCSVPQLRQKKKSFWKIASSGHLSQLTKKKWNTHNASEIFIVSSVIQEMHSNEKKKNVFSVSDTSETPQLLPPSNIHVNSMDKLAVSSSLLQNTPTTKRMPNIGLPEKRLTARKRCKHLSTLSLQKFGDNTAEDELSKSAPVCKLSSSSFVIPNIVVVDTSVEEKLNFSNPL</sequence>
<evidence type="ECO:0000259" key="5">
    <source>
        <dbReference type="PROSITE" id="PS01180"/>
    </source>
</evidence>
<dbReference type="SUPFAM" id="SSF56487">
    <property type="entry name" value="SRCR-like"/>
    <property type="match status" value="1"/>
</dbReference>
<accession>A0ABM1TBY0</accession>
<keyword evidence="4" id="KW-1133">Transmembrane helix</keyword>
<dbReference type="Gene3D" id="3.10.250.10">
    <property type="entry name" value="SRCR-like domain"/>
    <property type="match status" value="1"/>
</dbReference>
<evidence type="ECO:0000256" key="4">
    <source>
        <dbReference type="SAM" id="Phobius"/>
    </source>
</evidence>
<keyword evidence="2 3" id="KW-1015">Disulfide bond</keyword>
<proteinExistence type="predicted"/>
<evidence type="ECO:0000256" key="1">
    <source>
        <dbReference type="ARBA" id="ARBA00022737"/>
    </source>
</evidence>
<dbReference type="GeneID" id="111088226"/>
<dbReference type="PROSITE" id="PS50287">
    <property type="entry name" value="SRCR_2"/>
    <property type="match status" value="1"/>
</dbReference>
<dbReference type="InterPro" id="IPR035914">
    <property type="entry name" value="Sperma_CUB_dom_sf"/>
</dbReference>
<dbReference type="CDD" id="cd00041">
    <property type="entry name" value="CUB"/>
    <property type="match status" value="1"/>
</dbReference>
<evidence type="ECO:0000259" key="6">
    <source>
        <dbReference type="PROSITE" id="PS50287"/>
    </source>
</evidence>
<gene>
    <name evidence="8" type="primary">LOC111088226</name>
</gene>
<dbReference type="SMART" id="SM00202">
    <property type="entry name" value="SR"/>
    <property type="match status" value="1"/>
</dbReference>
<dbReference type="InterPro" id="IPR001190">
    <property type="entry name" value="SRCR"/>
</dbReference>
<protein>
    <submittedName>
        <fullName evidence="8">Uncharacterized protein LOC111088226</fullName>
    </submittedName>
</protein>
<dbReference type="InterPro" id="IPR036772">
    <property type="entry name" value="SRCR-like_dom_sf"/>
</dbReference>
<feature type="disulfide bond" evidence="3">
    <location>
        <begin position="97"/>
        <end position="107"/>
    </location>
</feature>
<feature type="domain" description="SRCR" evidence="6">
    <location>
        <begin position="17"/>
        <end position="126"/>
    </location>
</feature>
<evidence type="ECO:0000313" key="7">
    <source>
        <dbReference type="Proteomes" id="UP000694941"/>
    </source>
</evidence>
<keyword evidence="1" id="KW-0677">Repeat</keyword>
<dbReference type="RefSeq" id="XP_022253386.1">
    <property type="nucleotide sequence ID" value="XM_022397678.1"/>
</dbReference>
<evidence type="ECO:0000256" key="2">
    <source>
        <dbReference type="ARBA" id="ARBA00023157"/>
    </source>
</evidence>
<keyword evidence="4" id="KW-0812">Transmembrane</keyword>
<feature type="domain" description="CUB" evidence="5">
    <location>
        <begin position="128"/>
        <end position="256"/>
    </location>
</feature>
<evidence type="ECO:0000313" key="8">
    <source>
        <dbReference type="RefSeq" id="XP_022253386.1"/>
    </source>
</evidence>
<keyword evidence="7" id="KW-1185">Reference proteome</keyword>
<dbReference type="Proteomes" id="UP000694941">
    <property type="component" value="Unplaced"/>
</dbReference>
<comment type="caution">
    <text evidence="3">Lacks conserved residue(s) required for the propagation of feature annotation.</text>
</comment>
<dbReference type="SMART" id="SM00042">
    <property type="entry name" value="CUB"/>
    <property type="match status" value="1"/>
</dbReference>